<evidence type="ECO:0000313" key="3">
    <source>
        <dbReference type="Proteomes" id="UP001231518"/>
    </source>
</evidence>
<reference evidence="2" key="1">
    <citation type="submission" date="2023-03" db="EMBL/GenBank/DDBJ databases">
        <title>Chromosome-level genomes of two armyworms, Mythimna separata and Mythimna loreyi, provide insights into the biosynthesis and reception of sex pheromones.</title>
        <authorList>
            <person name="Zhao H."/>
        </authorList>
    </citation>
    <scope>NUCLEOTIDE SEQUENCE</scope>
    <source>
        <strain evidence="2">BeijingLab</strain>
        <tissue evidence="2">Pupa</tissue>
    </source>
</reference>
<keyword evidence="3" id="KW-1185">Reference proteome</keyword>
<dbReference type="Proteomes" id="UP001231518">
    <property type="component" value="Chromosome 18"/>
</dbReference>
<feature type="region of interest" description="Disordered" evidence="1">
    <location>
        <begin position="1"/>
        <end position="204"/>
    </location>
</feature>
<feature type="compositionally biased region" description="Low complexity" evidence="1">
    <location>
        <begin position="1"/>
        <end position="10"/>
    </location>
</feature>
<gene>
    <name evidence="2" type="ORF">PYW07_005780</name>
</gene>
<feature type="compositionally biased region" description="Low complexity" evidence="1">
    <location>
        <begin position="188"/>
        <end position="201"/>
    </location>
</feature>
<evidence type="ECO:0000256" key="1">
    <source>
        <dbReference type="SAM" id="MobiDB-lite"/>
    </source>
</evidence>
<proteinExistence type="predicted"/>
<protein>
    <submittedName>
        <fullName evidence="2">Uncharacterized protein</fullName>
    </submittedName>
</protein>
<feature type="compositionally biased region" description="Acidic residues" evidence="1">
    <location>
        <begin position="283"/>
        <end position="294"/>
    </location>
</feature>
<organism evidence="2 3">
    <name type="scientific">Mythimna separata</name>
    <name type="common">Oriental armyworm</name>
    <name type="synonym">Pseudaletia separata</name>
    <dbReference type="NCBI Taxonomy" id="271217"/>
    <lineage>
        <taxon>Eukaryota</taxon>
        <taxon>Metazoa</taxon>
        <taxon>Ecdysozoa</taxon>
        <taxon>Arthropoda</taxon>
        <taxon>Hexapoda</taxon>
        <taxon>Insecta</taxon>
        <taxon>Pterygota</taxon>
        <taxon>Neoptera</taxon>
        <taxon>Endopterygota</taxon>
        <taxon>Lepidoptera</taxon>
        <taxon>Glossata</taxon>
        <taxon>Ditrysia</taxon>
        <taxon>Noctuoidea</taxon>
        <taxon>Noctuidae</taxon>
        <taxon>Noctuinae</taxon>
        <taxon>Hadenini</taxon>
        <taxon>Mythimna</taxon>
    </lineage>
</organism>
<feature type="compositionally biased region" description="Polar residues" evidence="1">
    <location>
        <begin position="83"/>
        <end position="109"/>
    </location>
</feature>
<accession>A0AAD7YK06</accession>
<dbReference type="EMBL" id="JARGEI010000016">
    <property type="protein sequence ID" value="KAJ8717850.1"/>
    <property type="molecule type" value="Genomic_DNA"/>
</dbReference>
<name>A0AAD7YK06_MYTSE</name>
<feature type="compositionally biased region" description="Low complexity" evidence="1">
    <location>
        <begin position="151"/>
        <end position="164"/>
    </location>
</feature>
<feature type="compositionally biased region" description="Low complexity" evidence="1">
    <location>
        <begin position="72"/>
        <end position="82"/>
    </location>
</feature>
<sequence length="773" mass="83395">MDSSKDSSSMRNSVKFDGEGEKNRNFKSTPSQSGQRDNVENLFTSTSNPSSSFVPLNGPRANHMNSLPANESSSQTSRCSESNPETNKNLPNSSQSQKCNNKVSNSNAEQVDLAVAGSSRTAPSVYDNGTESNQDKQTCHRHKVCLDKAGTSSLPSTSGTSRTSDNPESSSFRENRKRPSSLKLNRPNLDNDSSSDTGNDDYSLGSEDGCIYTYRGGEHLADLPSSFFSLDMGLPLEKHLPVPNYVAPQQGAAAGREPASRASSPDMDFLEMDFDPGPSCEVDTGDESSPDAELDAANNMPEENEPVLVRGTTPEYVPPPVRYVPVSLPPPPVAAASGSHGDAEQFVAFCGPSTSRGVPSGQGDAPECCISSSTSTHTYVDQNFSYGPYITHVNSRGEQLVVRRTMSHGPIVYPGNLHSTSGELVSPSEIFVYDDDHIEAFAHQINQSIHDTAAISAALFHVKMSNKLIADKAKQDAENQATAKASEAAASTSSSSAACVEPPRCMIWSESEACERQVTQISTSACGVTAVVNVFNALGVPVNLEKISSAVGIRQRANNAPVPRYLFSRAVAGCTAADLVSGIHRASDGLVTARFFPTYPERAVSLSHWLADWITLGAVPILTLNLQAGYEHDIPDAWHHQMVFGVSPRGVYLCNPVECVREAALWHHLTSPSVLLVKAIDVLLRFNMDTDLTPLMVVPDRRFQTFNVLGQVINVIREWRATGWTEYATRTRYVRIPASYQAGITVAALTGSEAHRRLKSAPQLPILTQTDPA</sequence>
<comment type="caution">
    <text evidence="2">The sequence shown here is derived from an EMBL/GenBank/DDBJ whole genome shotgun (WGS) entry which is preliminary data.</text>
</comment>
<feature type="region of interest" description="Disordered" evidence="1">
    <location>
        <begin position="281"/>
        <end position="302"/>
    </location>
</feature>
<feature type="compositionally biased region" description="Polar residues" evidence="1">
    <location>
        <begin position="26"/>
        <end position="54"/>
    </location>
</feature>
<feature type="compositionally biased region" description="Basic and acidic residues" evidence="1">
    <location>
        <begin position="14"/>
        <end position="24"/>
    </location>
</feature>
<dbReference type="AlphaFoldDB" id="A0AAD7YK06"/>
<evidence type="ECO:0000313" key="2">
    <source>
        <dbReference type="EMBL" id="KAJ8717850.1"/>
    </source>
</evidence>
<feature type="compositionally biased region" description="Polar residues" evidence="1">
    <location>
        <begin position="118"/>
        <end position="132"/>
    </location>
</feature>